<keyword evidence="2" id="KW-1185">Reference proteome</keyword>
<dbReference type="AlphaFoldDB" id="A0A1I2MIA5"/>
<reference evidence="2" key="1">
    <citation type="submission" date="2016-10" db="EMBL/GenBank/DDBJ databases">
        <authorList>
            <person name="Varghese N."/>
            <person name="Submissions S."/>
        </authorList>
    </citation>
    <scope>NUCLEOTIDE SEQUENCE [LARGE SCALE GENOMIC DNA]</scope>
    <source>
        <strain evidence="2">LP51</strain>
    </source>
</reference>
<evidence type="ECO:0000313" key="1">
    <source>
        <dbReference type="EMBL" id="SFF90768.1"/>
    </source>
</evidence>
<accession>A0A1I2MIA5</accession>
<organism evidence="1 2">
    <name type="scientific">Pontibacter chinhatensis</name>
    <dbReference type="NCBI Taxonomy" id="1436961"/>
    <lineage>
        <taxon>Bacteria</taxon>
        <taxon>Pseudomonadati</taxon>
        <taxon>Bacteroidota</taxon>
        <taxon>Cytophagia</taxon>
        <taxon>Cytophagales</taxon>
        <taxon>Hymenobacteraceae</taxon>
        <taxon>Pontibacter</taxon>
    </lineage>
</organism>
<evidence type="ECO:0000313" key="2">
    <source>
        <dbReference type="Proteomes" id="UP000198724"/>
    </source>
</evidence>
<dbReference type="Proteomes" id="UP000198724">
    <property type="component" value="Unassembled WGS sequence"/>
</dbReference>
<dbReference type="OrthoDB" id="956031at2"/>
<protein>
    <recommendedName>
        <fullName evidence="3">SpoIIAA-like</fullName>
    </recommendedName>
</protein>
<dbReference type="RefSeq" id="WP_092098368.1">
    <property type="nucleotide sequence ID" value="NZ_FOOT01000001.1"/>
</dbReference>
<dbReference type="STRING" id="1436961.SAMN05421739_101332"/>
<dbReference type="EMBL" id="FOOT01000001">
    <property type="protein sequence ID" value="SFF90768.1"/>
    <property type="molecule type" value="Genomic_DNA"/>
</dbReference>
<evidence type="ECO:0008006" key="3">
    <source>
        <dbReference type="Google" id="ProtNLM"/>
    </source>
</evidence>
<proteinExistence type="predicted"/>
<gene>
    <name evidence="1" type="ORF">SAMN05421739_101332</name>
</gene>
<sequence length="139" mass="16064">MRLYKANSLVIDCDGALKKLYMTCLSALVSSEFREGLMAALECAEKHHIKLWLLDLREIGELDEKEEEWLHRYFFPSIMAKLGAGNYVAMVLSEKCYNLLLHEAGKYGLRSYNEVIIMKNFFDLEEADNWLNTKAPHLA</sequence>
<name>A0A1I2MIA5_9BACT</name>